<feature type="domain" description="AB hydrolase-1" evidence="1">
    <location>
        <begin position="96"/>
        <end position="374"/>
    </location>
</feature>
<dbReference type="HOGENOM" id="CLU_020336_11_1_1"/>
<proteinExistence type="predicted"/>
<dbReference type="SUPFAM" id="SSF53474">
    <property type="entry name" value="alpha/beta-Hydrolases"/>
    <property type="match status" value="1"/>
</dbReference>
<evidence type="ECO:0000259" key="1">
    <source>
        <dbReference type="Pfam" id="PF00561"/>
    </source>
</evidence>
<dbReference type="VEuPathDB" id="FungiDB:A1O9_00137"/>
<dbReference type="GeneID" id="25275089"/>
<sequence length="393" mass="43001">MATRSHLLPSPLDWKLVLVAGVGLFSAGAIARGLFRSPRTAAVFPSPQKTLLPKLSDAEKSELPYPPDVLPGARDVDTPYGSIRVYEFGPEDGRKVILVHGISTPAIALGSVANVLADSGCRVLLFDLFGRGYSDTPGDVQHDIRLFTTQILLALASSPLSWTGAGSGKFSMIGYSFGGGVVTSFASYFPDLVDSLILFAPAGLIRPHHISKTNRIIYQEGVIPEPLLQRIIKNRLRTPLSTPPDEKGKKVDATNAVKAEVNIEYNSQAVLSKKYPHVTVVKAVAHQVDHHPGFVQAFISSIRYGPVREQHDRWRIVGRRLSKLNQENGTHKKVLIVLGEHDPIIVREELEEDAADVFYGNVEFATYDAGHEAPVTKGDQIAMSILDFWKRGD</sequence>
<organism evidence="2 3">
    <name type="scientific">Exophiala aquamarina CBS 119918</name>
    <dbReference type="NCBI Taxonomy" id="1182545"/>
    <lineage>
        <taxon>Eukaryota</taxon>
        <taxon>Fungi</taxon>
        <taxon>Dikarya</taxon>
        <taxon>Ascomycota</taxon>
        <taxon>Pezizomycotina</taxon>
        <taxon>Eurotiomycetes</taxon>
        <taxon>Chaetothyriomycetidae</taxon>
        <taxon>Chaetothyriales</taxon>
        <taxon>Herpotrichiellaceae</taxon>
        <taxon>Exophiala</taxon>
    </lineage>
</organism>
<comment type="caution">
    <text evidence="2">The sequence shown here is derived from an EMBL/GenBank/DDBJ whole genome shotgun (WGS) entry which is preliminary data.</text>
</comment>
<keyword evidence="3" id="KW-1185">Reference proteome</keyword>
<dbReference type="GO" id="GO:0016020">
    <property type="term" value="C:membrane"/>
    <property type="evidence" value="ECO:0007669"/>
    <property type="project" value="TreeGrafter"/>
</dbReference>
<evidence type="ECO:0000313" key="2">
    <source>
        <dbReference type="EMBL" id="KEF62165.1"/>
    </source>
</evidence>
<dbReference type="PANTHER" id="PTHR43798">
    <property type="entry name" value="MONOACYLGLYCEROL LIPASE"/>
    <property type="match status" value="1"/>
</dbReference>
<dbReference type="STRING" id="1182545.A0A072Q2M5"/>
<dbReference type="Gene3D" id="3.40.50.1820">
    <property type="entry name" value="alpha/beta hydrolase"/>
    <property type="match status" value="1"/>
</dbReference>
<dbReference type="OrthoDB" id="408373at2759"/>
<dbReference type="RefSeq" id="XP_013264755.1">
    <property type="nucleotide sequence ID" value="XM_013409301.1"/>
</dbReference>
<evidence type="ECO:0000313" key="3">
    <source>
        <dbReference type="Proteomes" id="UP000027920"/>
    </source>
</evidence>
<dbReference type="EMBL" id="AMGV01000001">
    <property type="protein sequence ID" value="KEF62165.1"/>
    <property type="molecule type" value="Genomic_DNA"/>
</dbReference>
<dbReference type="Proteomes" id="UP000027920">
    <property type="component" value="Unassembled WGS sequence"/>
</dbReference>
<dbReference type="InterPro" id="IPR029058">
    <property type="entry name" value="AB_hydrolase_fold"/>
</dbReference>
<protein>
    <recommendedName>
        <fullName evidence="1">AB hydrolase-1 domain-containing protein</fullName>
    </recommendedName>
</protein>
<dbReference type="PRINTS" id="PR00111">
    <property type="entry name" value="ABHYDROLASE"/>
</dbReference>
<name>A0A072Q2M5_9EURO</name>
<dbReference type="InterPro" id="IPR000073">
    <property type="entry name" value="AB_hydrolase_1"/>
</dbReference>
<dbReference type="PANTHER" id="PTHR43798:SF33">
    <property type="entry name" value="HYDROLASE, PUTATIVE (AFU_ORTHOLOGUE AFUA_2G14860)-RELATED"/>
    <property type="match status" value="1"/>
</dbReference>
<dbReference type="AlphaFoldDB" id="A0A072Q2M5"/>
<gene>
    <name evidence="2" type="ORF">A1O9_00137</name>
</gene>
<dbReference type="Pfam" id="PF00561">
    <property type="entry name" value="Abhydrolase_1"/>
    <property type="match status" value="1"/>
</dbReference>
<accession>A0A072Q2M5</accession>
<reference evidence="2 3" key="1">
    <citation type="submission" date="2013-03" db="EMBL/GenBank/DDBJ databases">
        <title>The Genome Sequence of Exophiala aquamarina CBS 119918.</title>
        <authorList>
            <consortium name="The Broad Institute Genomics Platform"/>
            <person name="Cuomo C."/>
            <person name="de Hoog S."/>
            <person name="Gorbushina A."/>
            <person name="Walker B."/>
            <person name="Young S.K."/>
            <person name="Zeng Q."/>
            <person name="Gargeya S."/>
            <person name="Fitzgerald M."/>
            <person name="Haas B."/>
            <person name="Abouelleil A."/>
            <person name="Allen A.W."/>
            <person name="Alvarado L."/>
            <person name="Arachchi H.M."/>
            <person name="Berlin A.M."/>
            <person name="Chapman S.B."/>
            <person name="Gainer-Dewar J."/>
            <person name="Goldberg J."/>
            <person name="Griggs A."/>
            <person name="Gujja S."/>
            <person name="Hansen M."/>
            <person name="Howarth C."/>
            <person name="Imamovic A."/>
            <person name="Ireland A."/>
            <person name="Larimer J."/>
            <person name="McCowan C."/>
            <person name="Murphy C."/>
            <person name="Pearson M."/>
            <person name="Poon T.W."/>
            <person name="Priest M."/>
            <person name="Roberts A."/>
            <person name="Saif S."/>
            <person name="Shea T."/>
            <person name="Sisk P."/>
            <person name="Sykes S."/>
            <person name="Wortman J."/>
            <person name="Nusbaum C."/>
            <person name="Birren B."/>
        </authorList>
    </citation>
    <scope>NUCLEOTIDE SEQUENCE [LARGE SCALE GENOMIC DNA]</scope>
    <source>
        <strain evidence="2 3">CBS 119918</strain>
    </source>
</reference>
<dbReference type="InterPro" id="IPR050266">
    <property type="entry name" value="AB_hydrolase_sf"/>
</dbReference>